<dbReference type="InterPro" id="IPR029052">
    <property type="entry name" value="Metallo-depent_PP-like"/>
</dbReference>
<dbReference type="Pfam" id="PF00149">
    <property type="entry name" value="Metallophos"/>
    <property type="match status" value="1"/>
</dbReference>
<name>A0A7C4YHE8_UNCW3</name>
<sequence length="349" mass="41304">MKIGITSDIHLKKGFQERFNALKNILIKIKKNNIKNLIIAGDLFDIESEDYSDFNEISSKFKDISFYVIPGNHDSKIKQRFFSEENVFIIDEVSMRIFDNTKFLFVPYIPDKTMDEVLTIFFNKNEIPERWCLIGHCDYITKKTELNPYEEGVYMPLTWNVLNRFNPSKVFLGHLHKLSEFGKVVYTGSPVSIDITEEGIRRFLIYDTENGKIEYHPVDTDVIYFSHTILVFPFDEINYIKNAVDEMIKGWGIDDDKIDKVILRLKVNGFSYDLKKTKEEILERIKEKGIKIYKDEIEFNVKGVIEKERIKIFKRVKEMIEKTNLDKKFFYCDKDDIIKKAMELIFSYD</sequence>
<dbReference type="SUPFAM" id="SSF56300">
    <property type="entry name" value="Metallo-dependent phosphatases"/>
    <property type="match status" value="1"/>
</dbReference>
<dbReference type="InterPro" id="IPR004843">
    <property type="entry name" value="Calcineurin-like_PHP"/>
</dbReference>
<dbReference type="PANTHER" id="PTHR30337">
    <property type="entry name" value="COMPONENT OF ATP-DEPENDENT DSDNA EXONUCLEASE"/>
    <property type="match status" value="1"/>
</dbReference>
<comment type="caution">
    <text evidence="2">The sequence shown here is derived from an EMBL/GenBank/DDBJ whole genome shotgun (WGS) entry which is preliminary data.</text>
</comment>
<accession>A0A7C4YHE8</accession>
<dbReference type="InterPro" id="IPR050535">
    <property type="entry name" value="DNA_Repair-Maintenance_Comp"/>
</dbReference>
<evidence type="ECO:0000259" key="1">
    <source>
        <dbReference type="Pfam" id="PF00149"/>
    </source>
</evidence>
<dbReference type="EMBL" id="DTHG01000019">
    <property type="protein sequence ID" value="HGW91229.1"/>
    <property type="molecule type" value="Genomic_DNA"/>
</dbReference>
<dbReference type="Gene3D" id="3.60.21.10">
    <property type="match status" value="1"/>
</dbReference>
<gene>
    <name evidence="2" type="ORF">ENV67_01640</name>
</gene>
<evidence type="ECO:0000313" key="2">
    <source>
        <dbReference type="EMBL" id="HGW91229.1"/>
    </source>
</evidence>
<protein>
    <recommendedName>
        <fullName evidence="1">Calcineurin-like phosphoesterase domain-containing protein</fullName>
    </recommendedName>
</protein>
<feature type="domain" description="Calcineurin-like phosphoesterase" evidence="1">
    <location>
        <begin position="1"/>
        <end position="177"/>
    </location>
</feature>
<dbReference type="GO" id="GO:0016787">
    <property type="term" value="F:hydrolase activity"/>
    <property type="evidence" value="ECO:0007669"/>
    <property type="project" value="InterPro"/>
</dbReference>
<organism evidence="2">
    <name type="scientific">candidate division WOR-3 bacterium</name>
    <dbReference type="NCBI Taxonomy" id="2052148"/>
    <lineage>
        <taxon>Bacteria</taxon>
        <taxon>Bacteria division WOR-3</taxon>
    </lineage>
</organism>
<dbReference type="AlphaFoldDB" id="A0A7C4YHE8"/>
<reference evidence="2" key="1">
    <citation type="journal article" date="2020" name="mSystems">
        <title>Genome- and Community-Level Interaction Insights into Carbon Utilization and Element Cycling Functions of Hydrothermarchaeota in Hydrothermal Sediment.</title>
        <authorList>
            <person name="Zhou Z."/>
            <person name="Liu Y."/>
            <person name="Xu W."/>
            <person name="Pan J."/>
            <person name="Luo Z.H."/>
            <person name="Li M."/>
        </authorList>
    </citation>
    <scope>NUCLEOTIDE SEQUENCE [LARGE SCALE GENOMIC DNA]</scope>
    <source>
        <strain evidence="2">SpSt-780</strain>
    </source>
</reference>
<proteinExistence type="predicted"/>